<evidence type="ECO:0000313" key="2">
    <source>
        <dbReference type="Proteomes" id="UP001143981"/>
    </source>
</evidence>
<accession>A0A9W7Y867</accession>
<dbReference type="Proteomes" id="UP001143981">
    <property type="component" value="Unassembled WGS sequence"/>
</dbReference>
<feature type="non-terminal residue" evidence="1">
    <location>
        <position position="66"/>
    </location>
</feature>
<proteinExistence type="predicted"/>
<evidence type="ECO:0000313" key="1">
    <source>
        <dbReference type="EMBL" id="KAJ1726530.1"/>
    </source>
</evidence>
<keyword evidence="2" id="KW-1185">Reference proteome</keyword>
<reference evidence="1" key="1">
    <citation type="submission" date="2022-07" db="EMBL/GenBank/DDBJ databases">
        <title>Phylogenomic reconstructions and comparative analyses of Kickxellomycotina fungi.</title>
        <authorList>
            <person name="Reynolds N.K."/>
            <person name="Stajich J.E."/>
            <person name="Barry K."/>
            <person name="Grigoriev I.V."/>
            <person name="Crous P."/>
            <person name="Smith M.E."/>
        </authorList>
    </citation>
    <scope>NUCLEOTIDE SEQUENCE</scope>
    <source>
        <strain evidence="1">BCRC 34381</strain>
    </source>
</reference>
<gene>
    <name evidence="1" type="ORF">LPJ61_005125</name>
</gene>
<organism evidence="1 2">
    <name type="scientific">Coemansia biformis</name>
    <dbReference type="NCBI Taxonomy" id="1286918"/>
    <lineage>
        <taxon>Eukaryota</taxon>
        <taxon>Fungi</taxon>
        <taxon>Fungi incertae sedis</taxon>
        <taxon>Zoopagomycota</taxon>
        <taxon>Kickxellomycotina</taxon>
        <taxon>Kickxellomycetes</taxon>
        <taxon>Kickxellales</taxon>
        <taxon>Kickxellaceae</taxon>
        <taxon>Coemansia</taxon>
    </lineage>
</organism>
<comment type="caution">
    <text evidence="1">The sequence shown here is derived from an EMBL/GenBank/DDBJ whole genome shotgun (WGS) entry which is preliminary data.</text>
</comment>
<name>A0A9W7Y867_9FUNG</name>
<dbReference type="AlphaFoldDB" id="A0A9W7Y867"/>
<dbReference type="EMBL" id="JANBOI010001503">
    <property type="protein sequence ID" value="KAJ1726530.1"/>
    <property type="molecule type" value="Genomic_DNA"/>
</dbReference>
<sequence>MHRIRFTPAALALLDRAPVSWTTEHLLPRLKLADAPLADYTPKIGRMMLSDPTHTAANFKWWRADW</sequence>
<protein>
    <submittedName>
        <fullName evidence="1">Uncharacterized protein</fullName>
    </submittedName>
</protein>